<sequence>MTDLISSTPTGRGAVERSSRWERAALLVPGLGYVSAFMAVPVLLVLSYVFFQRGRFGGVVYEFTWDNFARAFSPTYRAVLVDSLVIAGAATVLALLIGYPVAYAIAMLPDRLRTIALVLVVIPFWTNFLVRTYAWIVLLSNEGLVNRSLERIGVIEDPLTLLYTRGAVVVGLVYAYLPLMILPLYASISKLDPELREAATNLGASRFKAFRTVTWPLTLPGVLTGCIFVFVPSLGNFIVPELLGGGKFVMVGNVVRDQFLKARDWPFGATLALVLIVVLVALFFVQSRVSRRLSTGGPS</sequence>
<evidence type="ECO:0000256" key="3">
    <source>
        <dbReference type="ARBA" id="ARBA00022448"/>
    </source>
</evidence>
<evidence type="ECO:0000313" key="11">
    <source>
        <dbReference type="Proteomes" id="UP001596097"/>
    </source>
</evidence>
<feature type="transmembrane region" description="Helical" evidence="8">
    <location>
        <begin position="115"/>
        <end position="138"/>
    </location>
</feature>
<comment type="caution">
    <text evidence="10">The sequence shown here is derived from an EMBL/GenBank/DDBJ whole genome shotgun (WGS) entry which is preliminary data.</text>
</comment>
<organism evidence="10 11">
    <name type="scientific">Mumia xiangluensis</name>
    <dbReference type="NCBI Taxonomy" id="1678900"/>
    <lineage>
        <taxon>Bacteria</taxon>
        <taxon>Bacillati</taxon>
        <taxon>Actinomycetota</taxon>
        <taxon>Actinomycetes</taxon>
        <taxon>Propionibacteriales</taxon>
        <taxon>Nocardioidaceae</taxon>
        <taxon>Mumia</taxon>
    </lineage>
</organism>
<evidence type="ECO:0000256" key="6">
    <source>
        <dbReference type="ARBA" id="ARBA00022989"/>
    </source>
</evidence>
<keyword evidence="6 8" id="KW-1133">Transmembrane helix</keyword>
<dbReference type="InterPro" id="IPR000515">
    <property type="entry name" value="MetI-like"/>
</dbReference>
<evidence type="ECO:0000256" key="5">
    <source>
        <dbReference type="ARBA" id="ARBA00022692"/>
    </source>
</evidence>
<gene>
    <name evidence="10" type="ORF">ACFPYK_14875</name>
</gene>
<comment type="subcellular location">
    <subcellularLocation>
        <location evidence="1 8">Cell membrane</location>
        <topology evidence="1 8">Multi-pass membrane protein</topology>
    </subcellularLocation>
</comment>
<evidence type="ECO:0000256" key="7">
    <source>
        <dbReference type="ARBA" id="ARBA00023136"/>
    </source>
</evidence>
<dbReference type="RefSeq" id="WP_205603001.1">
    <property type="nucleotide sequence ID" value="NZ_JBHSQL010000011.1"/>
</dbReference>
<keyword evidence="5 8" id="KW-0812">Transmembrane</keyword>
<keyword evidence="3 8" id="KW-0813">Transport</keyword>
<dbReference type="CDD" id="cd06261">
    <property type="entry name" value="TM_PBP2"/>
    <property type="match status" value="1"/>
</dbReference>
<dbReference type="Pfam" id="PF00528">
    <property type="entry name" value="BPD_transp_1"/>
    <property type="match status" value="1"/>
</dbReference>
<evidence type="ECO:0000256" key="4">
    <source>
        <dbReference type="ARBA" id="ARBA00022475"/>
    </source>
</evidence>
<feature type="transmembrane region" description="Helical" evidence="8">
    <location>
        <begin position="84"/>
        <end position="108"/>
    </location>
</feature>
<accession>A0ABW1QMK8</accession>
<feature type="domain" description="ABC transmembrane type-1" evidence="9">
    <location>
        <begin position="80"/>
        <end position="286"/>
    </location>
</feature>
<name>A0ABW1QMK8_9ACTN</name>
<evidence type="ECO:0000256" key="8">
    <source>
        <dbReference type="RuleBase" id="RU363032"/>
    </source>
</evidence>
<keyword evidence="11" id="KW-1185">Reference proteome</keyword>
<dbReference type="PROSITE" id="PS50928">
    <property type="entry name" value="ABC_TM1"/>
    <property type="match status" value="1"/>
</dbReference>
<feature type="transmembrane region" description="Helical" evidence="8">
    <location>
        <begin position="26"/>
        <end position="51"/>
    </location>
</feature>
<keyword evidence="4" id="KW-1003">Cell membrane</keyword>
<evidence type="ECO:0000256" key="1">
    <source>
        <dbReference type="ARBA" id="ARBA00004651"/>
    </source>
</evidence>
<feature type="transmembrane region" description="Helical" evidence="8">
    <location>
        <begin position="265"/>
        <end position="285"/>
    </location>
</feature>
<dbReference type="InterPro" id="IPR035906">
    <property type="entry name" value="MetI-like_sf"/>
</dbReference>
<protein>
    <submittedName>
        <fullName evidence="10">ABC transporter permease</fullName>
    </submittedName>
</protein>
<evidence type="ECO:0000313" key="10">
    <source>
        <dbReference type="EMBL" id="MFC6150682.1"/>
    </source>
</evidence>
<dbReference type="PANTHER" id="PTHR42929">
    <property type="entry name" value="INNER MEMBRANE ABC TRANSPORTER PERMEASE PROTEIN YDCU-RELATED-RELATED"/>
    <property type="match status" value="1"/>
</dbReference>
<dbReference type="Proteomes" id="UP001596097">
    <property type="component" value="Unassembled WGS sequence"/>
</dbReference>
<reference evidence="11" key="1">
    <citation type="journal article" date="2019" name="Int. J. Syst. Evol. Microbiol.">
        <title>The Global Catalogue of Microorganisms (GCM) 10K type strain sequencing project: providing services to taxonomists for standard genome sequencing and annotation.</title>
        <authorList>
            <consortium name="The Broad Institute Genomics Platform"/>
            <consortium name="The Broad Institute Genome Sequencing Center for Infectious Disease"/>
            <person name="Wu L."/>
            <person name="Ma J."/>
        </authorList>
    </citation>
    <scope>NUCLEOTIDE SEQUENCE [LARGE SCALE GENOMIC DNA]</scope>
    <source>
        <strain evidence="11">CGMCC 4.7198</strain>
    </source>
</reference>
<dbReference type="SUPFAM" id="SSF161098">
    <property type="entry name" value="MetI-like"/>
    <property type="match status" value="1"/>
</dbReference>
<dbReference type="EMBL" id="JBHSQL010000011">
    <property type="protein sequence ID" value="MFC6150682.1"/>
    <property type="molecule type" value="Genomic_DNA"/>
</dbReference>
<evidence type="ECO:0000259" key="9">
    <source>
        <dbReference type="PROSITE" id="PS50928"/>
    </source>
</evidence>
<dbReference type="Gene3D" id="1.10.3720.10">
    <property type="entry name" value="MetI-like"/>
    <property type="match status" value="1"/>
</dbReference>
<comment type="similarity">
    <text evidence="2">Belongs to the binding-protein-dependent transport system permease family. CysTW subfamily.</text>
</comment>
<feature type="transmembrane region" description="Helical" evidence="8">
    <location>
        <begin position="209"/>
        <end position="231"/>
    </location>
</feature>
<feature type="transmembrane region" description="Helical" evidence="8">
    <location>
        <begin position="167"/>
        <end position="188"/>
    </location>
</feature>
<dbReference type="PANTHER" id="PTHR42929:SF1">
    <property type="entry name" value="INNER MEMBRANE ABC TRANSPORTER PERMEASE PROTEIN YDCU-RELATED"/>
    <property type="match status" value="1"/>
</dbReference>
<keyword evidence="7 8" id="KW-0472">Membrane</keyword>
<proteinExistence type="inferred from homology"/>
<evidence type="ECO:0000256" key="2">
    <source>
        <dbReference type="ARBA" id="ARBA00007069"/>
    </source>
</evidence>